<sequence length="120" mass="13443">MTKKYYVFAVALLISIAGALYATFSRQIAQPIANEVTTLDDSRESLPQIKLSEDANFPSPVIQLQQTITHGLIEAERVDLPLLSGELAEFSQKNISEEYPSPPELENLKQRLKKLQSLNQ</sequence>
<reference evidence="1" key="1">
    <citation type="journal article" date="2015" name="BMC Genomics">
        <title>Genome mining reveals unlocked bioactive potential of marine Gram-negative bacteria.</title>
        <authorList>
            <person name="Machado H."/>
            <person name="Sonnenschein E.C."/>
            <person name="Melchiorsen J."/>
            <person name="Gram L."/>
        </authorList>
    </citation>
    <scope>NUCLEOTIDE SEQUENCE</scope>
    <source>
        <strain evidence="1">S2052</strain>
    </source>
</reference>
<name>A0A837G8Y3_9VIBR</name>
<gene>
    <name evidence="1" type="ORF">TW71_07180</name>
</gene>
<accession>A0A837G8Y3</accession>
<proteinExistence type="predicted"/>
<organism evidence="1">
    <name type="scientific">Vibrio coralliilyticus</name>
    <dbReference type="NCBI Taxonomy" id="190893"/>
    <lineage>
        <taxon>Bacteria</taxon>
        <taxon>Pseudomonadati</taxon>
        <taxon>Pseudomonadota</taxon>
        <taxon>Gammaproteobacteria</taxon>
        <taxon>Vibrionales</taxon>
        <taxon>Vibrionaceae</taxon>
        <taxon>Vibrio</taxon>
    </lineage>
</organism>
<comment type="caution">
    <text evidence="1">The sequence shown here is derived from an EMBL/GenBank/DDBJ whole genome shotgun (WGS) entry which is preliminary data.</text>
</comment>
<protein>
    <submittedName>
        <fullName evidence="1">Uncharacterized protein</fullName>
    </submittedName>
</protein>
<dbReference type="AlphaFoldDB" id="A0A837G8Y3"/>
<evidence type="ECO:0000313" key="1">
    <source>
        <dbReference type="EMBL" id="KJY75825.1"/>
    </source>
</evidence>
<dbReference type="EMBL" id="JXXR01000005">
    <property type="protein sequence ID" value="KJY75825.1"/>
    <property type="molecule type" value="Genomic_DNA"/>
</dbReference>
<dbReference type="RefSeq" id="WP_045985413.1">
    <property type="nucleotide sequence ID" value="NZ_CP063051.1"/>
</dbReference>